<name>A0A4Z2EWV3_9TELE</name>
<proteinExistence type="predicted"/>
<dbReference type="Proteomes" id="UP000314294">
    <property type="component" value="Unassembled WGS sequence"/>
</dbReference>
<gene>
    <name evidence="1" type="ORF">EYF80_056786</name>
</gene>
<keyword evidence="2" id="KW-1185">Reference proteome</keyword>
<evidence type="ECO:0000313" key="1">
    <source>
        <dbReference type="EMBL" id="TNN33051.1"/>
    </source>
</evidence>
<evidence type="ECO:0000313" key="2">
    <source>
        <dbReference type="Proteomes" id="UP000314294"/>
    </source>
</evidence>
<dbReference type="AlphaFoldDB" id="A0A4Z2EWV3"/>
<reference evidence="1 2" key="1">
    <citation type="submission" date="2019-03" db="EMBL/GenBank/DDBJ databases">
        <title>First draft genome of Liparis tanakae, snailfish: a comprehensive survey of snailfish specific genes.</title>
        <authorList>
            <person name="Kim W."/>
            <person name="Song I."/>
            <person name="Jeong J.-H."/>
            <person name="Kim D."/>
            <person name="Kim S."/>
            <person name="Ryu S."/>
            <person name="Song J.Y."/>
            <person name="Lee S.K."/>
        </authorList>
    </citation>
    <scope>NUCLEOTIDE SEQUENCE [LARGE SCALE GENOMIC DNA]</scope>
    <source>
        <tissue evidence="1">Muscle</tissue>
    </source>
</reference>
<accession>A0A4Z2EWV3</accession>
<dbReference type="EMBL" id="SRLO01002377">
    <property type="protein sequence ID" value="TNN33051.1"/>
    <property type="molecule type" value="Genomic_DNA"/>
</dbReference>
<protein>
    <submittedName>
        <fullName evidence="1">Uncharacterized protein</fullName>
    </submittedName>
</protein>
<organism evidence="1 2">
    <name type="scientific">Liparis tanakae</name>
    <name type="common">Tanaka's snailfish</name>
    <dbReference type="NCBI Taxonomy" id="230148"/>
    <lineage>
        <taxon>Eukaryota</taxon>
        <taxon>Metazoa</taxon>
        <taxon>Chordata</taxon>
        <taxon>Craniata</taxon>
        <taxon>Vertebrata</taxon>
        <taxon>Euteleostomi</taxon>
        <taxon>Actinopterygii</taxon>
        <taxon>Neopterygii</taxon>
        <taxon>Teleostei</taxon>
        <taxon>Neoteleostei</taxon>
        <taxon>Acanthomorphata</taxon>
        <taxon>Eupercaria</taxon>
        <taxon>Perciformes</taxon>
        <taxon>Cottioidei</taxon>
        <taxon>Cottales</taxon>
        <taxon>Liparidae</taxon>
        <taxon>Liparis</taxon>
    </lineage>
</organism>
<comment type="caution">
    <text evidence="1">The sequence shown here is derived from an EMBL/GenBank/DDBJ whole genome shotgun (WGS) entry which is preliminary data.</text>
</comment>
<sequence>MLTYWRTRLAVLKDRLAIFSRGLIVSFIYAESRGRISDICVCRVHLGLDLGRTGNFPWTRGDGSLLTGGGPVAAGVLEATA</sequence>